<reference evidence="1 2" key="1">
    <citation type="journal article" date="2019" name="Int. J. Syst. Evol. Microbiol.">
        <title>The Global Catalogue of Microorganisms (GCM) 10K type strain sequencing project: providing services to taxonomists for standard genome sequencing and annotation.</title>
        <authorList>
            <consortium name="The Broad Institute Genomics Platform"/>
            <consortium name="The Broad Institute Genome Sequencing Center for Infectious Disease"/>
            <person name="Wu L."/>
            <person name="Ma J."/>
        </authorList>
    </citation>
    <scope>NUCLEOTIDE SEQUENCE [LARGE SCALE GENOMIC DNA]</scope>
    <source>
        <strain evidence="1 2">JCM 16014</strain>
    </source>
</reference>
<evidence type="ECO:0000313" key="1">
    <source>
        <dbReference type="EMBL" id="GAA2018390.1"/>
    </source>
</evidence>
<organism evidence="1 2">
    <name type="scientific">Catenulispora yoronensis</name>
    <dbReference type="NCBI Taxonomy" id="450799"/>
    <lineage>
        <taxon>Bacteria</taxon>
        <taxon>Bacillati</taxon>
        <taxon>Actinomycetota</taxon>
        <taxon>Actinomycetes</taxon>
        <taxon>Catenulisporales</taxon>
        <taxon>Catenulisporaceae</taxon>
        <taxon>Catenulispora</taxon>
    </lineage>
</organism>
<dbReference type="RefSeq" id="WP_344664594.1">
    <property type="nucleotide sequence ID" value="NZ_BAAAQN010000005.1"/>
</dbReference>
<evidence type="ECO:0000313" key="2">
    <source>
        <dbReference type="Proteomes" id="UP001500751"/>
    </source>
</evidence>
<evidence type="ECO:0008006" key="3">
    <source>
        <dbReference type="Google" id="ProtNLM"/>
    </source>
</evidence>
<sequence>MTEFFDEARDRAREDRLLSLLAESAPLSARDASTLCWPESPGGESCAWYHGAWQYLRLCSLVSSPAWHRDFYDKALRKGYEAVRGGAPRVLVSGAADYSMLEQIWHSAGEPGAVDVTMIDRCPTPVQACRWFAGRMAADIKAGAVDLFTHPMQDASFDVIASDAFLTRFSSAQTAKVLELWRALLAADGVVVTTVRLHGTDDLRADPAGDIADFVARACRNAQDLPKALAAEQGWIVRAAEAYARRMRSEDLGDEHAVMEAFAEGGFEVLTHERAEVQGELYPVSYLRVEAKRLR</sequence>
<dbReference type="Gene3D" id="3.40.50.150">
    <property type="entry name" value="Vaccinia Virus protein VP39"/>
    <property type="match status" value="1"/>
</dbReference>
<accession>A0ABN2TSV2</accession>
<dbReference type="SUPFAM" id="SSF53335">
    <property type="entry name" value="S-adenosyl-L-methionine-dependent methyltransferases"/>
    <property type="match status" value="1"/>
</dbReference>
<name>A0ABN2TSV2_9ACTN</name>
<gene>
    <name evidence="1" type="ORF">GCM10009839_13210</name>
</gene>
<dbReference type="InterPro" id="IPR029063">
    <property type="entry name" value="SAM-dependent_MTases_sf"/>
</dbReference>
<protein>
    <recommendedName>
        <fullName evidence="3">Methyltransferase domain-containing protein</fullName>
    </recommendedName>
</protein>
<comment type="caution">
    <text evidence="1">The sequence shown here is derived from an EMBL/GenBank/DDBJ whole genome shotgun (WGS) entry which is preliminary data.</text>
</comment>
<proteinExistence type="predicted"/>
<keyword evidence="2" id="KW-1185">Reference proteome</keyword>
<dbReference type="EMBL" id="BAAAQN010000005">
    <property type="protein sequence ID" value="GAA2018390.1"/>
    <property type="molecule type" value="Genomic_DNA"/>
</dbReference>
<dbReference type="Proteomes" id="UP001500751">
    <property type="component" value="Unassembled WGS sequence"/>
</dbReference>